<proteinExistence type="predicted"/>
<dbReference type="InterPro" id="IPR003118">
    <property type="entry name" value="Pointed_dom"/>
</dbReference>
<dbReference type="Proteomes" id="UP000789375">
    <property type="component" value="Unassembled WGS sequence"/>
</dbReference>
<comment type="caution">
    <text evidence="2">The sequence shown here is derived from an EMBL/GenBank/DDBJ whole genome shotgun (WGS) entry which is preliminary data.</text>
</comment>
<protein>
    <submittedName>
        <fullName evidence="2">13567_t:CDS:1</fullName>
    </submittedName>
</protein>
<dbReference type="Gene3D" id="1.10.150.50">
    <property type="entry name" value="Transcription Factor, Ets-1"/>
    <property type="match status" value="1"/>
</dbReference>
<gene>
    <name evidence="2" type="ORF">FMOSSE_LOCUS14807</name>
</gene>
<evidence type="ECO:0000259" key="1">
    <source>
        <dbReference type="Pfam" id="PF02198"/>
    </source>
</evidence>
<dbReference type="EMBL" id="CAJVPP010012630">
    <property type="protein sequence ID" value="CAG8718329.1"/>
    <property type="molecule type" value="Genomic_DNA"/>
</dbReference>
<accession>A0A9N9I2E0</accession>
<organism evidence="2 3">
    <name type="scientific">Funneliformis mosseae</name>
    <name type="common">Endomycorrhizal fungus</name>
    <name type="synonym">Glomus mosseae</name>
    <dbReference type="NCBI Taxonomy" id="27381"/>
    <lineage>
        <taxon>Eukaryota</taxon>
        <taxon>Fungi</taxon>
        <taxon>Fungi incertae sedis</taxon>
        <taxon>Mucoromycota</taxon>
        <taxon>Glomeromycotina</taxon>
        <taxon>Glomeromycetes</taxon>
        <taxon>Glomerales</taxon>
        <taxon>Glomeraceae</taxon>
        <taxon>Funneliformis</taxon>
    </lineage>
</organism>
<evidence type="ECO:0000313" key="3">
    <source>
        <dbReference type="Proteomes" id="UP000789375"/>
    </source>
</evidence>
<feature type="domain" description="PNT" evidence="1">
    <location>
        <begin position="52"/>
        <end position="114"/>
    </location>
</feature>
<dbReference type="SUPFAM" id="SSF47769">
    <property type="entry name" value="SAM/Pointed domain"/>
    <property type="match status" value="1"/>
</dbReference>
<keyword evidence="3" id="KW-1185">Reference proteome</keyword>
<dbReference type="GO" id="GO:0043565">
    <property type="term" value="F:sequence-specific DNA binding"/>
    <property type="evidence" value="ECO:0007669"/>
    <property type="project" value="InterPro"/>
</dbReference>
<name>A0A9N9I2E0_FUNMO</name>
<dbReference type="InterPro" id="IPR013761">
    <property type="entry name" value="SAM/pointed_sf"/>
</dbReference>
<dbReference type="AlphaFoldDB" id="A0A9N9I2E0"/>
<sequence>MEPVSALKTIADNISSEIYEIDTNDKELQECITKIVSKTLKRKSNDQIIIEETQAKKLPSNVKMWSPDHVKKFLESRMNNLDFNEIDVKKIRDKELTGRAFLRLTEEKLTRKVGLYELNQVPAEGIMELVEELNKT</sequence>
<reference evidence="2" key="1">
    <citation type="submission" date="2021-06" db="EMBL/GenBank/DDBJ databases">
        <authorList>
            <person name="Kallberg Y."/>
            <person name="Tangrot J."/>
            <person name="Rosling A."/>
        </authorList>
    </citation>
    <scope>NUCLEOTIDE SEQUENCE</scope>
    <source>
        <strain evidence="2">87-6 pot B 2015</strain>
    </source>
</reference>
<evidence type="ECO:0000313" key="2">
    <source>
        <dbReference type="EMBL" id="CAG8718329.1"/>
    </source>
</evidence>
<dbReference type="Pfam" id="PF02198">
    <property type="entry name" value="SAM_PNT"/>
    <property type="match status" value="1"/>
</dbReference>